<dbReference type="Proteomes" id="UP000019131">
    <property type="component" value="Unassembled WGS sequence"/>
</dbReference>
<keyword evidence="10" id="KW-0472">Membrane</keyword>
<protein>
    <recommendedName>
        <fullName evidence="3">Sec translocon accessory complex subunit YajC</fullName>
    </recommendedName>
</protein>
<dbReference type="EMBL" id="BAIV01000023">
    <property type="protein sequence ID" value="GAE85129.1"/>
    <property type="molecule type" value="Genomic_DNA"/>
</dbReference>
<evidence type="ECO:0000256" key="1">
    <source>
        <dbReference type="ARBA" id="ARBA00004162"/>
    </source>
</evidence>
<comment type="similarity">
    <text evidence="2">Belongs to the YajC family.</text>
</comment>
<evidence type="ECO:0000256" key="5">
    <source>
        <dbReference type="ARBA" id="ARBA00022475"/>
    </source>
</evidence>
<dbReference type="Pfam" id="PF02699">
    <property type="entry name" value="YajC"/>
    <property type="match status" value="1"/>
</dbReference>
<dbReference type="PANTHER" id="PTHR33909:SF1">
    <property type="entry name" value="SEC TRANSLOCON ACCESSORY COMPLEX SUBUNIT YAJC"/>
    <property type="match status" value="1"/>
</dbReference>
<dbReference type="GO" id="GO:0005886">
    <property type="term" value="C:plasma membrane"/>
    <property type="evidence" value="ECO:0007669"/>
    <property type="project" value="UniProtKB-SubCell"/>
</dbReference>
<dbReference type="GO" id="GO:0015031">
    <property type="term" value="P:protein transport"/>
    <property type="evidence" value="ECO:0007669"/>
    <property type="project" value="UniProtKB-KW"/>
</dbReference>
<dbReference type="NCBIfam" id="TIGR00739">
    <property type="entry name" value="yajC"/>
    <property type="match status" value="1"/>
</dbReference>
<proteinExistence type="inferred from homology"/>
<evidence type="ECO:0000256" key="2">
    <source>
        <dbReference type="ARBA" id="ARBA00006742"/>
    </source>
</evidence>
<evidence type="ECO:0000256" key="3">
    <source>
        <dbReference type="ARBA" id="ARBA00014962"/>
    </source>
</evidence>
<evidence type="ECO:0000313" key="11">
    <source>
        <dbReference type="EMBL" id="GAE85129.1"/>
    </source>
</evidence>
<evidence type="ECO:0000256" key="8">
    <source>
        <dbReference type="ARBA" id="ARBA00022989"/>
    </source>
</evidence>
<evidence type="ECO:0000256" key="7">
    <source>
        <dbReference type="ARBA" id="ARBA00022927"/>
    </source>
</evidence>
<evidence type="ECO:0000313" key="12">
    <source>
        <dbReference type="Proteomes" id="UP000019131"/>
    </source>
</evidence>
<comment type="caution">
    <text evidence="11">The sequence shown here is derived from an EMBL/GenBank/DDBJ whole genome shotgun (WGS) entry which is preliminary data.</text>
</comment>
<name>W4UX94_9BACE</name>
<gene>
    <name evidence="11" type="ORF">JCM10512_3533</name>
</gene>
<comment type="subcellular location">
    <subcellularLocation>
        <location evidence="1">Cell membrane</location>
        <topology evidence="1">Single-pass membrane protein</topology>
    </subcellularLocation>
</comment>
<evidence type="ECO:0000256" key="6">
    <source>
        <dbReference type="ARBA" id="ARBA00022692"/>
    </source>
</evidence>
<evidence type="ECO:0000256" key="9">
    <source>
        <dbReference type="ARBA" id="ARBA00023010"/>
    </source>
</evidence>
<keyword evidence="6" id="KW-0812">Transmembrane</keyword>
<organism evidence="11 12">
    <name type="scientific">Bacteroides reticulotermitis JCM 10512</name>
    <dbReference type="NCBI Taxonomy" id="1445607"/>
    <lineage>
        <taxon>Bacteria</taxon>
        <taxon>Pseudomonadati</taxon>
        <taxon>Bacteroidota</taxon>
        <taxon>Bacteroidia</taxon>
        <taxon>Bacteroidales</taxon>
        <taxon>Bacteroidaceae</taxon>
        <taxon>Bacteroides</taxon>
    </lineage>
</organism>
<keyword evidence="5" id="KW-1003">Cell membrane</keyword>
<dbReference type="PANTHER" id="PTHR33909">
    <property type="entry name" value="SEC TRANSLOCON ACCESSORY COMPLEX SUBUNIT YAJC"/>
    <property type="match status" value="1"/>
</dbReference>
<reference evidence="11 12" key="1">
    <citation type="journal article" date="2014" name="Genome Announc.">
        <title>Draft Genome Sequence of Bacteroides reticulotermitis Strain JCM 10512T, Isolated from the Gut of a Termite.</title>
        <authorList>
            <person name="Yuki M."/>
            <person name="Oshima K."/>
            <person name="Suda W."/>
            <person name="Sakamoto M."/>
            <person name="Iida T."/>
            <person name="Hattori M."/>
            <person name="Ohkuma M."/>
        </authorList>
    </citation>
    <scope>NUCLEOTIDE SEQUENCE [LARGE SCALE GENOMIC DNA]</scope>
    <source>
        <strain evidence="11 12">JCM 10512</strain>
    </source>
</reference>
<evidence type="ECO:0000256" key="4">
    <source>
        <dbReference type="ARBA" id="ARBA00022448"/>
    </source>
</evidence>
<keyword evidence="4" id="KW-0813">Transport</keyword>
<keyword evidence="12" id="KW-1185">Reference proteome</keyword>
<keyword evidence="9" id="KW-0811">Translocation</keyword>
<dbReference type="AlphaFoldDB" id="W4UX94"/>
<dbReference type="SMART" id="SM01323">
    <property type="entry name" value="YajC"/>
    <property type="match status" value="1"/>
</dbReference>
<evidence type="ECO:0000256" key="10">
    <source>
        <dbReference type="ARBA" id="ARBA00023136"/>
    </source>
</evidence>
<sequence>MIRPQNKKQKEVANFRKSLQVNQQVITAGGIHGVIKEINDDHVVLEIASNVKIKIDKSSIFADASAANNQPK</sequence>
<dbReference type="STRING" id="1445607.JCM10512_3533"/>
<keyword evidence="8" id="KW-1133">Transmembrane helix</keyword>
<dbReference type="InterPro" id="IPR003849">
    <property type="entry name" value="Preprotein_translocase_YajC"/>
</dbReference>
<keyword evidence="7" id="KW-0653">Protein transport</keyword>
<accession>W4UX94</accession>